<organism evidence="3 4">
    <name type="scientific">Robbsia betulipollinis</name>
    <dbReference type="NCBI Taxonomy" id="2981849"/>
    <lineage>
        <taxon>Bacteria</taxon>
        <taxon>Pseudomonadati</taxon>
        <taxon>Pseudomonadota</taxon>
        <taxon>Betaproteobacteria</taxon>
        <taxon>Burkholderiales</taxon>
        <taxon>Burkholderiaceae</taxon>
        <taxon>Robbsia</taxon>
    </lineage>
</organism>
<keyword evidence="4" id="KW-1185">Reference proteome</keyword>
<keyword evidence="2" id="KW-0732">Signal</keyword>
<feature type="signal peptide" evidence="2">
    <location>
        <begin position="1"/>
        <end position="20"/>
    </location>
</feature>
<comment type="caution">
    <text evidence="3">The sequence shown here is derived from an EMBL/GenBank/DDBJ whole genome shotgun (WGS) entry which is preliminary data.</text>
</comment>
<name>A0ABT3ZMN7_9BURK</name>
<accession>A0ABT3ZMN7</accession>
<feature type="compositionally biased region" description="Polar residues" evidence="1">
    <location>
        <begin position="62"/>
        <end position="72"/>
    </location>
</feature>
<sequence>MKKQLIIAALISFSSVAAFAQASAPAADTPAVTDAAPASGTMAKKKHHHKKHHRMHHGVAASNATPSSAPKP</sequence>
<reference evidence="3" key="1">
    <citation type="submission" date="2022-11" db="EMBL/GenBank/DDBJ databases">
        <title>Robbsia betulipollinis sp. nov., isolated from pollen of birch (Betula pendula).</title>
        <authorList>
            <person name="Shi H."/>
            <person name="Ambika Manirajan B."/>
            <person name="Ratering S."/>
            <person name="Geissler-Plaum R."/>
            <person name="Schnell S."/>
        </authorList>
    </citation>
    <scope>NUCLEOTIDE SEQUENCE</scope>
    <source>
        <strain evidence="3">Bb-Pol-6</strain>
    </source>
</reference>
<dbReference type="RefSeq" id="WP_267847518.1">
    <property type="nucleotide sequence ID" value="NZ_JAPMXC010000001.1"/>
</dbReference>
<evidence type="ECO:0000313" key="3">
    <source>
        <dbReference type="EMBL" id="MCY0387804.1"/>
    </source>
</evidence>
<gene>
    <name evidence="3" type="ORF">OVY01_11275</name>
</gene>
<proteinExistence type="predicted"/>
<evidence type="ECO:0000256" key="2">
    <source>
        <dbReference type="SAM" id="SignalP"/>
    </source>
</evidence>
<feature type="compositionally biased region" description="Low complexity" evidence="1">
    <location>
        <begin position="24"/>
        <end position="39"/>
    </location>
</feature>
<dbReference type="EMBL" id="JAPMXC010000001">
    <property type="protein sequence ID" value="MCY0387804.1"/>
    <property type="molecule type" value="Genomic_DNA"/>
</dbReference>
<evidence type="ECO:0000256" key="1">
    <source>
        <dbReference type="SAM" id="MobiDB-lite"/>
    </source>
</evidence>
<evidence type="ECO:0000313" key="4">
    <source>
        <dbReference type="Proteomes" id="UP001082899"/>
    </source>
</evidence>
<feature type="chain" id="PRO_5045053286" evidence="2">
    <location>
        <begin position="21"/>
        <end position="72"/>
    </location>
</feature>
<dbReference type="Proteomes" id="UP001082899">
    <property type="component" value="Unassembled WGS sequence"/>
</dbReference>
<feature type="region of interest" description="Disordered" evidence="1">
    <location>
        <begin position="24"/>
        <end position="72"/>
    </location>
</feature>
<protein>
    <submittedName>
        <fullName evidence="3">Uncharacterized protein</fullName>
    </submittedName>
</protein>
<feature type="compositionally biased region" description="Basic residues" evidence="1">
    <location>
        <begin position="43"/>
        <end position="57"/>
    </location>
</feature>